<evidence type="ECO:0000256" key="9">
    <source>
        <dbReference type="ARBA" id="ARBA00024486"/>
    </source>
</evidence>
<evidence type="ECO:0000256" key="10">
    <source>
        <dbReference type="ARBA" id="ARBA00024596"/>
    </source>
</evidence>
<dbReference type="InterPro" id="IPR020084">
    <property type="entry name" value="NUDIX_hydrolase_CS"/>
</dbReference>
<dbReference type="InterPro" id="IPR000086">
    <property type="entry name" value="NUDIX_hydrolase_dom"/>
</dbReference>
<evidence type="ECO:0000256" key="11">
    <source>
        <dbReference type="ARBA" id="ARBA00026103"/>
    </source>
</evidence>
<comment type="catalytic activity">
    <reaction evidence="8">
        <text>2-oxo-dATP + H2O = 2-oxo-dAMP + diphosphate + H(+)</text>
        <dbReference type="Rhea" id="RHEA:31583"/>
        <dbReference type="ChEBI" id="CHEBI:15377"/>
        <dbReference type="ChEBI" id="CHEBI:15378"/>
        <dbReference type="ChEBI" id="CHEBI:33019"/>
        <dbReference type="ChEBI" id="CHEBI:63212"/>
        <dbReference type="ChEBI" id="CHEBI:77897"/>
        <dbReference type="EC" id="3.6.1.56"/>
    </reaction>
    <physiologicalReaction direction="left-to-right" evidence="8">
        <dbReference type="Rhea" id="RHEA:31584"/>
    </physiologicalReaction>
</comment>
<keyword evidence="4" id="KW-0479">Metal-binding</keyword>
<comment type="catalytic activity">
    <reaction evidence="7">
        <text>8-oxo-dATP + H2O = 8-oxo-dAMP + diphosphate + H(+)</text>
        <dbReference type="Rhea" id="RHEA:65396"/>
        <dbReference type="ChEBI" id="CHEBI:15377"/>
        <dbReference type="ChEBI" id="CHEBI:15378"/>
        <dbReference type="ChEBI" id="CHEBI:33019"/>
        <dbReference type="ChEBI" id="CHEBI:71361"/>
        <dbReference type="ChEBI" id="CHEBI:172871"/>
    </reaction>
    <physiologicalReaction direction="left-to-right" evidence="7">
        <dbReference type="Rhea" id="RHEA:65397"/>
    </physiologicalReaction>
</comment>
<comment type="function">
    <text evidence="21">Oxidized purine nucleoside triphosphate hydrolase which is a prominent sanitizer of the oxidized nucleotide pool. Catalyzes the hydrolysis of 2-oxo-dATP (2-hydroxy-dATP) into 2-oxo-dAMP. Also has a significant hydrolase activity toward 2-oxo-ATP, 8-oxo-dGTP and 8-oxo-dATP. Through the hydrolysis of oxidized purine nucleoside triphosphates, prevents their incorporation into DNA and the subsequent transversions A:T to C:G and G:C to T:A. Also catalyzes the hydrolysis of methylated purine nucleoside triphosphate preventing their integration into DNA. Through this antimutagenic activity protects cells from oxidative stress.</text>
</comment>
<dbReference type="InterPro" id="IPR015797">
    <property type="entry name" value="NUDIX_hydrolase-like_dom_sf"/>
</dbReference>
<dbReference type="GO" id="GO:0046872">
    <property type="term" value="F:metal ion binding"/>
    <property type="evidence" value="ECO:0007669"/>
    <property type="project" value="UniProtKB-KW"/>
</dbReference>
<sequence>MNKKITTLLMIHDDQKILLGLKKRGFAEGRWNGFGGKVNPGEDIGSAAMREVGEEIGVKPLDMKKRGVFTFEFEGNPELLEMHLFSATKFEGEPSEGEEMRPQWYKFDEIPFDTMWPDDRLWFPLLFAGKNFNAYFKFRGHDEILEHKIEEA</sequence>
<evidence type="ECO:0000313" key="23">
    <source>
        <dbReference type="EMBL" id="OGZ29470.1"/>
    </source>
</evidence>
<evidence type="ECO:0000256" key="19">
    <source>
        <dbReference type="ARBA" id="ARBA00048894"/>
    </source>
</evidence>
<evidence type="ECO:0000256" key="7">
    <source>
        <dbReference type="ARBA" id="ARBA00024448"/>
    </source>
</evidence>
<dbReference type="GO" id="GO:0008828">
    <property type="term" value="F:dATP diphosphatase activity"/>
    <property type="evidence" value="ECO:0007669"/>
    <property type="project" value="UniProtKB-EC"/>
</dbReference>
<dbReference type="Pfam" id="PF00293">
    <property type="entry name" value="NUDIX"/>
    <property type="match status" value="1"/>
</dbReference>
<comment type="caution">
    <text evidence="23">The sequence shown here is derived from an EMBL/GenBank/DDBJ whole genome shotgun (WGS) entry which is preliminary data.</text>
</comment>
<evidence type="ECO:0000256" key="12">
    <source>
        <dbReference type="ARBA" id="ARBA00026218"/>
    </source>
</evidence>
<comment type="similarity">
    <text evidence="2">Belongs to the Nudix hydrolase family.</text>
</comment>
<dbReference type="GO" id="GO:0008413">
    <property type="term" value="F:8-oxo-7,8-dihydroguanosine triphosphate pyrophosphatase activity"/>
    <property type="evidence" value="ECO:0007669"/>
    <property type="project" value="InterPro"/>
</dbReference>
<dbReference type="PANTHER" id="PTHR43758">
    <property type="entry name" value="7,8-DIHYDRO-8-OXOGUANINE TRIPHOSPHATASE"/>
    <property type="match status" value="1"/>
</dbReference>
<dbReference type="Proteomes" id="UP000177486">
    <property type="component" value="Unassembled WGS sequence"/>
</dbReference>
<feature type="domain" description="Nudix hydrolase" evidence="22">
    <location>
        <begin position="2"/>
        <end position="130"/>
    </location>
</feature>
<dbReference type="GO" id="GO:0005737">
    <property type="term" value="C:cytoplasm"/>
    <property type="evidence" value="ECO:0007669"/>
    <property type="project" value="TreeGrafter"/>
</dbReference>
<comment type="subunit">
    <text evidence="3">Monomer.</text>
</comment>
<evidence type="ECO:0000256" key="18">
    <source>
        <dbReference type="ARBA" id="ARBA00048002"/>
    </source>
</evidence>
<evidence type="ECO:0000313" key="24">
    <source>
        <dbReference type="Proteomes" id="UP000177486"/>
    </source>
</evidence>
<reference evidence="23 24" key="1">
    <citation type="journal article" date="2016" name="Nat. Commun.">
        <title>Thousands of microbial genomes shed light on interconnected biogeochemical processes in an aquifer system.</title>
        <authorList>
            <person name="Anantharaman K."/>
            <person name="Brown C.T."/>
            <person name="Hug L.A."/>
            <person name="Sharon I."/>
            <person name="Castelle C.J."/>
            <person name="Probst A.J."/>
            <person name="Thomas B.C."/>
            <person name="Singh A."/>
            <person name="Wilkins M.J."/>
            <person name="Karaoz U."/>
            <person name="Brodie E.L."/>
            <person name="Williams K.H."/>
            <person name="Hubbard S.S."/>
            <person name="Banfield J.F."/>
        </authorList>
    </citation>
    <scope>NUCLEOTIDE SEQUENCE [LARGE SCALE GENOMIC DNA]</scope>
</reference>
<evidence type="ECO:0000256" key="15">
    <source>
        <dbReference type="ARBA" id="ARBA00030682"/>
    </source>
</evidence>
<comment type="catalytic activity">
    <reaction evidence="19">
        <text>O(6)-methyl-dGTP + H2O = O(6)-methyl-dGMP + diphosphate + H(+)</text>
        <dbReference type="Rhea" id="RHEA:67600"/>
        <dbReference type="ChEBI" id="CHEBI:15377"/>
        <dbReference type="ChEBI" id="CHEBI:15378"/>
        <dbReference type="ChEBI" id="CHEBI:33019"/>
        <dbReference type="ChEBI" id="CHEBI:169974"/>
        <dbReference type="ChEBI" id="CHEBI:169975"/>
    </reaction>
    <physiologicalReaction direction="left-to-right" evidence="19">
        <dbReference type="Rhea" id="RHEA:67601"/>
    </physiologicalReaction>
</comment>
<comment type="cofactor">
    <cofactor evidence="1">
        <name>Mg(2+)</name>
        <dbReference type="ChEBI" id="CHEBI:18420"/>
    </cofactor>
</comment>
<dbReference type="AlphaFoldDB" id="A0A1G2EVR9"/>
<dbReference type="GO" id="GO:0042262">
    <property type="term" value="P:DNA protection"/>
    <property type="evidence" value="ECO:0007669"/>
    <property type="project" value="InterPro"/>
</dbReference>
<comment type="catalytic activity">
    <reaction evidence="10">
        <text>2-oxo-ATP + H2O = 2-oxo-AMP + diphosphate + H(+)</text>
        <dbReference type="Rhea" id="RHEA:67392"/>
        <dbReference type="ChEBI" id="CHEBI:15377"/>
        <dbReference type="ChEBI" id="CHEBI:15378"/>
        <dbReference type="ChEBI" id="CHEBI:33019"/>
        <dbReference type="ChEBI" id="CHEBI:71395"/>
        <dbReference type="ChEBI" id="CHEBI:172878"/>
    </reaction>
    <physiologicalReaction direction="left-to-right" evidence="10">
        <dbReference type="Rhea" id="RHEA:67393"/>
    </physiologicalReaction>
</comment>
<accession>A0A1G2EVR9</accession>
<dbReference type="PROSITE" id="PS51462">
    <property type="entry name" value="NUDIX"/>
    <property type="match status" value="1"/>
</dbReference>
<dbReference type="PROSITE" id="PS00893">
    <property type="entry name" value="NUDIX_BOX"/>
    <property type="match status" value="1"/>
</dbReference>
<keyword evidence="6" id="KW-0460">Magnesium</keyword>
<dbReference type="PANTHER" id="PTHR43758:SF2">
    <property type="entry name" value="OXIDIZED PURINE NUCLEOSIDE TRIPHOSPHATE HYDROLASE"/>
    <property type="match status" value="1"/>
</dbReference>
<evidence type="ECO:0000256" key="20">
    <source>
        <dbReference type="ARBA" id="ARBA00049032"/>
    </source>
</evidence>
<evidence type="ECO:0000256" key="13">
    <source>
        <dbReference type="ARBA" id="ARBA00029673"/>
    </source>
</evidence>
<evidence type="ECO:0000259" key="22">
    <source>
        <dbReference type="PROSITE" id="PS51462"/>
    </source>
</evidence>
<organism evidence="23 24">
    <name type="scientific">Candidatus Niyogibacteria bacterium RIFCSPLOWO2_01_FULL_45_48</name>
    <dbReference type="NCBI Taxonomy" id="1801724"/>
    <lineage>
        <taxon>Bacteria</taxon>
        <taxon>Candidatus Niyogiibacteriota</taxon>
    </lineage>
</organism>
<evidence type="ECO:0000256" key="17">
    <source>
        <dbReference type="ARBA" id="ARBA00032071"/>
    </source>
</evidence>
<evidence type="ECO:0000256" key="16">
    <source>
        <dbReference type="ARBA" id="ARBA00031927"/>
    </source>
</evidence>
<evidence type="ECO:0000256" key="4">
    <source>
        <dbReference type="ARBA" id="ARBA00022723"/>
    </source>
</evidence>
<dbReference type="InterPro" id="IPR003563">
    <property type="entry name" value="8ODP"/>
</dbReference>
<dbReference type="SUPFAM" id="SSF55811">
    <property type="entry name" value="Nudix"/>
    <property type="match status" value="1"/>
</dbReference>
<evidence type="ECO:0000256" key="6">
    <source>
        <dbReference type="ARBA" id="ARBA00022842"/>
    </source>
</evidence>
<evidence type="ECO:0000256" key="3">
    <source>
        <dbReference type="ARBA" id="ARBA00011245"/>
    </source>
</evidence>
<comment type="catalytic activity">
    <reaction evidence="9">
        <text>8-oxo-dGTP + H2O = 8-oxo-dGMP + diphosphate + H(+)</text>
        <dbReference type="Rhea" id="RHEA:31575"/>
        <dbReference type="ChEBI" id="CHEBI:15377"/>
        <dbReference type="ChEBI" id="CHEBI:15378"/>
        <dbReference type="ChEBI" id="CHEBI:33019"/>
        <dbReference type="ChEBI" id="CHEBI:63224"/>
        <dbReference type="ChEBI" id="CHEBI:77896"/>
    </reaction>
    <physiologicalReaction direction="left-to-right" evidence="9">
        <dbReference type="Rhea" id="RHEA:31576"/>
    </physiologicalReaction>
</comment>
<dbReference type="CDD" id="cd03427">
    <property type="entry name" value="NUDIX_MTH1_Nudt1"/>
    <property type="match status" value="1"/>
</dbReference>
<comment type="catalytic activity">
    <reaction evidence="18">
        <text>N(6)-methyl-ATP + H2O = N(6)-methyl-AMP + diphosphate + H(+)</text>
        <dbReference type="Rhea" id="RHEA:67608"/>
        <dbReference type="ChEBI" id="CHEBI:15377"/>
        <dbReference type="ChEBI" id="CHEBI:15378"/>
        <dbReference type="ChEBI" id="CHEBI:33019"/>
        <dbReference type="ChEBI" id="CHEBI:144842"/>
        <dbReference type="ChEBI" id="CHEBI:172873"/>
    </reaction>
    <physiologicalReaction direction="left-to-right" evidence="18">
        <dbReference type="Rhea" id="RHEA:67609"/>
    </physiologicalReaction>
</comment>
<dbReference type="EMBL" id="MHMQ01000036">
    <property type="protein sequence ID" value="OGZ29470.1"/>
    <property type="molecule type" value="Genomic_DNA"/>
</dbReference>
<evidence type="ECO:0000256" key="8">
    <source>
        <dbReference type="ARBA" id="ARBA00024459"/>
    </source>
</evidence>
<evidence type="ECO:0000256" key="21">
    <source>
        <dbReference type="ARBA" id="ARBA00053094"/>
    </source>
</evidence>
<comment type="catalytic activity">
    <reaction evidence="20">
        <text>N(6)-methyl-dATP + H2O = N(6)-methyl-dAMP + diphosphate + H(+)</text>
        <dbReference type="Rhea" id="RHEA:67604"/>
        <dbReference type="ChEBI" id="CHEBI:15377"/>
        <dbReference type="ChEBI" id="CHEBI:15378"/>
        <dbReference type="ChEBI" id="CHEBI:33019"/>
        <dbReference type="ChEBI" id="CHEBI:169976"/>
        <dbReference type="ChEBI" id="CHEBI:172872"/>
    </reaction>
    <physiologicalReaction direction="left-to-right" evidence="20">
        <dbReference type="Rhea" id="RHEA:67605"/>
    </physiologicalReaction>
</comment>
<evidence type="ECO:0000256" key="14">
    <source>
        <dbReference type="ARBA" id="ARBA00030634"/>
    </source>
</evidence>
<protein>
    <recommendedName>
        <fullName evidence="12">Oxidized purine nucleoside triphosphate hydrolase</fullName>
        <ecNumber evidence="11">3.6.1.56</ecNumber>
    </recommendedName>
    <alternativeName>
        <fullName evidence="16">2-hydroxy-dATP diphosphatase</fullName>
    </alternativeName>
    <alternativeName>
        <fullName evidence="15">7,8-dihydro-8-oxoguanine triphosphatase</fullName>
    </alternativeName>
    <alternativeName>
        <fullName evidence="14">8-oxo-dGTPase</fullName>
    </alternativeName>
    <alternativeName>
        <fullName evidence="17">Methylated purine nucleoside triphosphate hydrolase</fullName>
    </alternativeName>
    <alternativeName>
        <fullName evidence="13">Nucleoside diphosphate-linked moiety X motif 1</fullName>
    </alternativeName>
</protein>
<evidence type="ECO:0000256" key="1">
    <source>
        <dbReference type="ARBA" id="ARBA00001946"/>
    </source>
</evidence>
<proteinExistence type="inferred from homology"/>
<keyword evidence="5" id="KW-0378">Hydrolase</keyword>
<dbReference type="EC" id="3.6.1.56" evidence="11"/>
<evidence type="ECO:0000256" key="2">
    <source>
        <dbReference type="ARBA" id="ARBA00005582"/>
    </source>
</evidence>
<evidence type="ECO:0000256" key="5">
    <source>
        <dbReference type="ARBA" id="ARBA00022801"/>
    </source>
</evidence>
<name>A0A1G2EVR9_9BACT</name>
<dbReference type="Gene3D" id="3.90.79.10">
    <property type="entry name" value="Nucleoside Triphosphate Pyrophosphohydrolase"/>
    <property type="match status" value="1"/>
</dbReference>
<dbReference type="PRINTS" id="PR01403">
    <property type="entry name" value="8OXTPHPHTASE"/>
</dbReference>
<gene>
    <name evidence="23" type="ORF">A2931_01665</name>
</gene>